<protein>
    <recommendedName>
        <fullName evidence="1">Retrovirus-related Pol polyprotein from transposon TNT 1-94-like beta-barrel domain-containing protein</fullName>
    </recommendedName>
</protein>
<dbReference type="InterPro" id="IPR054722">
    <property type="entry name" value="PolX-like_BBD"/>
</dbReference>
<accession>A0A0D0DHR8</accession>
<dbReference type="OrthoDB" id="3251181at2759"/>
<dbReference type="STRING" id="930991.A0A0D0DHR8"/>
<reference evidence="2 3" key="1">
    <citation type="submission" date="2014-04" db="EMBL/GenBank/DDBJ databases">
        <authorList>
            <consortium name="DOE Joint Genome Institute"/>
            <person name="Kuo A."/>
            <person name="Kohler A."/>
            <person name="Jargeat P."/>
            <person name="Nagy L.G."/>
            <person name="Floudas D."/>
            <person name="Copeland A."/>
            <person name="Barry K.W."/>
            <person name="Cichocki N."/>
            <person name="Veneault-Fourrey C."/>
            <person name="LaButti K."/>
            <person name="Lindquist E.A."/>
            <person name="Lipzen A."/>
            <person name="Lundell T."/>
            <person name="Morin E."/>
            <person name="Murat C."/>
            <person name="Sun H."/>
            <person name="Tunlid A."/>
            <person name="Henrissat B."/>
            <person name="Grigoriev I.V."/>
            <person name="Hibbett D.S."/>
            <person name="Martin F."/>
            <person name="Nordberg H.P."/>
            <person name="Cantor M.N."/>
            <person name="Hua S.X."/>
        </authorList>
    </citation>
    <scope>NUCLEOTIDE SEQUENCE [LARGE SCALE GENOMIC DNA]</scope>
    <source>
        <strain evidence="2 3">Ve08.2h10</strain>
    </source>
</reference>
<dbReference type="AlphaFoldDB" id="A0A0D0DHR8"/>
<name>A0A0D0DHR8_9AGAM</name>
<proteinExistence type="predicted"/>
<gene>
    <name evidence="2" type="ORF">PAXRUDRAFT_157076</name>
</gene>
<evidence type="ECO:0000313" key="2">
    <source>
        <dbReference type="EMBL" id="KIK81024.1"/>
    </source>
</evidence>
<organism evidence="2 3">
    <name type="scientific">Paxillus rubicundulus Ve08.2h10</name>
    <dbReference type="NCBI Taxonomy" id="930991"/>
    <lineage>
        <taxon>Eukaryota</taxon>
        <taxon>Fungi</taxon>
        <taxon>Dikarya</taxon>
        <taxon>Basidiomycota</taxon>
        <taxon>Agaricomycotina</taxon>
        <taxon>Agaricomycetes</taxon>
        <taxon>Agaricomycetidae</taxon>
        <taxon>Boletales</taxon>
        <taxon>Paxilineae</taxon>
        <taxon>Paxillaceae</taxon>
        <taxon>Paxillus</taxon>
    </lineage>
</organism>
<dbReference type="Proteomes" id="UP000054538">
    <property type="component" value="Unassembled WGS sequence"/>
</dbReference>
<evidence type="ECO:0000259" key="1">
    <source>
        <dbReference type="Pfam" id="PF22936"/>
    </source>
</evidence>
<dbReference type="HOGENOM" id="CLU_158358_0_0_1"/>
<sequence>MDTQTPTTAIELYNSGASQHLSPYHNHFVNFVSIPPKPITTVDKHTFDAIGRGNLHIEIPNRESKTRVLLKDVLYTPSMGVTLVSISKLVAAGYSALF</sequence>
<feature type="domain" description="Retrovirus-related Pol polyprotein from transposon TNT 1-94-like beta-barrel" evidence="1">
    <location>
        <begin position="14"/>
        <end position="94"/>
    </location>
</feature>
<dbReference type="EMBL" id="KN825883">
    <property type="protein sequence ID" value="KIK81024.1"/>
    <property type="molecule type" value="Genomic_DNA"/>
</dbReference>
<keyword evidence="3" id="KW-1185">Reference proteome</keyword>
<dbReference type="Pfam" id="PF22936">
    <property type="entry name" value="Pol_BBD"/>
    <property type="match status" value="1"/>
</dbReference>
<reference evidence="3" key="2">
    <citation type="submission" date="2015-01" db="EMBL/GenBank/DDBJ databases">
        <title>Evolutionary Origins and Diversification of the Mycorrhizal Mutualists.</title>
        <authorList>
            <consortium name="DOE Joint Genome Institute"/>
            <consortium name="Mycorrhizal Genomics Consortium"/>
            <person name="Kohler A."/>
            <person name="Kuo A."/>
            <person name="Nagy L.G."/>
            <person name="Floudas D."/>
            <person name="Copeland A."/>
            <person name="Barry K.W."/>
            <person name="Cichocki N."/>
            <person name="Veneault-Fourrey C."/>
            <person name="LaButti K."/>
            <person name="Lindquist E.A."/>
            <person name="Lipzen A."/>
            <person name="Lundell T."/>
            <person name="Morin E."/>
            <person name="Murat C."/>
            <person name="Riley R."/>
            <person name="Ohm R."/>
            <person name="Sun H."/>
            <person name="Tunlid A."/>
            <person name="Henrissat B."/>
            <person name="Grigoriev I.V."/>
            <person name="Hibbett D.S."/>
            <person name="Martin F."/>
        </authorList>
    </citation>
    <scope>NUCLEOTIDE SEQUENCE [LARGE SCALE GENOMIC DNA]</scope>
    <source>
        <strain evidence="3">Ve08.2h10</strain>
    </source>
</reference>
<feature type="non-terminal residue" evidence="2">
    <location>
        <position position="98"/>
    </location>
</feature>
<dbReference type="InParanoid" id="A0A0D0DHR8"/>
<evidence type="ECO:0000313" key="3">
    <source>
        <dbReference type="Proteomes" id="UP000054538"/>
    </source>
</evidence>